<evidence type="ECO:0000313" key="3">
    <source>
        <dbReference type="Proteomes" id="UP001362999"/>
    </source>
</evidence>
<protein>
    <submittedName>
        <fullName evidence="2">F-box domain-containing protein</fullName>
    </submittedName>
</protein>
<name>A0AAW0CAZ3_9AGAR</name>
<dbReference type="Proteomes" id="UP001362999">
    <property type="component" value="Unassembled WGS sequence"/>
</dbReference>
<dbReference type="EMBL" id="JAWWNJ010000019">
    <property type="protein sequence ID" value="KAK7036123.1"/>
    <property type="molecule type" value="Genomic_DNA"/>
</dbReference>
<dbReference type="AlphaFoldDB" id="A0AAW0CAZ3"/>
<proteinExistence type="predicted"/>
<keyword evidence="3" id="KW-1185">Reference proteome</keyword>
<gene>
    <name evidence="2" type="ORF">R3P38DRAFT_3263549</name>
</gene>
<dbReference type="Gene3D" id="1.20.1280.50">
    <property type="match status" value="1"/>
</dbReference>
<sequence>MQSVGEDRALIAEIRIRLRDLERSIHSLRAQEATVQQRLDSYKYPVLTLPNEITSEIFIHFLPPYPECAPIVGPLSPTSLTHICRKWRAIALTTPALWSTLGLSALSSPLLSQLNFEGRSTIINTWLRRSGCSPLSIEIDQYWPAASYCPSEAVLAVIPLFRRWEHLKLTLGGEFFPEIDGTVPLLQSLHLALTSETANSAPFASCYMPKLRSVLLTYPFSLDAHLPWDQLTSLGLHDMELIPCVTILRQAVRLEHCSLAFWDDVDVVYTDPNIFLPCLATLDMKSARQVSGFHAALIVPALRQLEIPELWLEPDPIESLKSFITKSGCKLEGLCIGRTSVGNILVLEDSYEDAFPDIPHVCVEFIDYGAQSDNNE</sequence>
<evidence type="ECO:0000313" key="2">
    <source>
        <dbReference type="EMBL" id="KAK7036123.1"/>
    </source>
</evidence>
<accession>A0AAW0CAZ3</accession>
<organism evidence="2 3">
    <name type="scientific">Favolaschia claudopus</name>
    <dbReference type="NCBI Taxonomy" id="2862362"/>
    <lineage>
        <taxon>Eukaryota</taxon>
        <taxon>Fungi</taxon>
        <taxon>Dikarya</taxon>
        <taxon>Basidiomycota</taxon>
        <taxon>Agaricomycotina</taxon>
        <taxon>Agaricomycetes</taxon>
        <taxon>Agaricomycetidae</taxon>
        <taxon>Agaricales</taxon>
        <taxon>Marasmiineae</taxon>
        <taxon>Mycenaceae</taxon>
        <taxon>Favolaschia</taxon>
    </lineage>
</organism>
<keyword evidence="1" id="KW-0175">Coiled coil</keyword>
<evidence type="ECO:0000256" key="1">
    <source>
        <dbReference type="SAM" id="Coils"/>
    </source>
</evidence>
<reference evidence="2 3" key="1">
    <citation type="journal article" date="2024" name="J Genomics">
        <title>Draft genome sequencing and assembly of Favolaschia claudopus CIRM-BRFM 2984 isolated from oak limbs.</title>
        <authorList>
            <person name="Navarro D."/>
            <person name="Drula E."/>
            <person name="Chaduli D."/>
            <person name="Cazenave R."/>
            <person name="Ahrendt S."/>
            <person name="Wang J."/>
            <person name="Lipzen A."/>
            <person name="Daum C."/>
            <person name="Barry K."/>
            <person name="Grigoriev I.V."/>
            <person name="Favel A."/>
            <person name="Rosso M.N."/>
            <person name="Martin F."/>
        </authorList>
    </citation>
    <scope>NUCLEOTIDE SEQUENCE [LARGE SCALE GENOMIC DNA]</scope>
    <source>
        <strain evidence="2 3">CIRM-BRFM 2984</strain>
    </source>
</reference>
<feature type="coiled-coil region" evidence="1">
    <location>
        <begin position="11"/>
        <end position="38"/>
    </location>
</feature>
<comment type="caution">
    <text evidence="2">The sequence shown here is derived from an EMBL/GenBank/DDBJ whole genome shotgun (WGS) entry which is preliminary data.</text>
</comment>